<keyword evidence="8" id="KW-0762">Sugar transport</keyword>
<feature type="domain" description="Major facilitator superfamily (MFS) profile" evidence="7">
    <location>
        <begin position="145"/>
        <end position="388"/>
    </location>
</feature>
<comment type="subcellular location">
    <subcellularLocation>
        <location evidence="1">Membrane</location>
        <topology evidence="1">Multi-pass membrane protein</topology>
    </subcellularLocation>
</comment>
<dbReference type="GO" id="GO:0016020">
    <property type="term" value="C:membrane"/>
    <property type="evidence" value="ECO:0007669"/>
    <property type="project" value="UniProtKB-SubCell"/>
</dbReference>
<feature type="transmembrane region" description="Helical" evidence="6">
    <location>
        <begin position="145"/>
        <end position="167"/>
    </location>
</feature>
<gene>
    <name evidence="8" type="ORF">C1H76_1895</name>
</gene>
<feature type="transmembrane region" description="Helical" evidence="6">
    <location>
        <begin position="281"/>
        <end position="299"/>
    </location>
</feature>
<feature type="transmembrane region" description="Helical" evidence="6">
    <location>
        <begin position="311"/>
        <end position="330"/>
    </location>
</feature>
<dbReference type="Proteomes" id="UP000308133">
    <property type="component" value="Unassembled WGS sequence"/>
</dbReference>
<accession>A0A4U7B4C2</accession>
<name>A0A4U7B4C2_9PEZI</name>
<evidence type="ECO:0000256" key="4">
    <source>
        <dbReference type="ARBA" id="ARBA00022989"/>
    </source>
</evidence>
<dbReference type="InterPro" id="IPR020846">
    <property type="entry name" value="MFS_dom"/>
</dbReference>
<keyword evidence="8" id="KW-0813">Transport</keyword>
<dbReference type="PANTHER" id="PTHR48022:SF52">
    <property type="entry name" value="SUGAR TRANSPORTER, PUTATIVE-RELATED"/>
    <property type="match status" value="1"/>
</dbReference>
<dbReference type="AlphaFoldDB" id="A0A4U7B4C2"/>
<feature type="transmembrane region" description="Helical" evidence="6">
    <location>
        <begin position="187"/>
        <end position="205"/>
    </location>
</feature>
<dbReference type="InterPro" id="IPR005829">
    <property type="entry name" value="Sugar_transporter_CS"/>
</dbReference>
<dbReference type="SUPFAM" id="SSF103473">
    <property type="entry name" value="MFS general substrate transporter"/>
    <property type="match status" value="1"/>
</dbReference>
<comment type="similarity">
    <text evidence="2">Belongs to the major facilitator superfamily. Sugar transporter (TC 2.A.1.1) family.</text>
</comment>
<feature type="transmembrane region" description="Helical" evidence="6">
    <location>
        <begin position="241"/>
        <end position="269"/>
    </location>
</feature>
<evidence type="ECO:0000256" key="5">
    <source>
        <dbReference type="ARBA" id="ARBA00023136"/>
    </source>
</evidence>
<dbReference type="InterPro" id="IPR050360">
    <property type="entry name" value="MFS_Sugar_Transporters"/>
</dbReference>
<evidence type="ECO:0000256" key="2">
    <source>
        <dbReference type="ARBA" id="ARBA00010992"/>
    </source>
</evidence>
<feature type="transmembrane region" description="Helical" evidence="6">
    <location>
        <begin position="21"/>
        <end position="43"/>
    </location>
</feature>
<dbReference type="PANTHER" id="PTHR48022">
    <property type="entry name" value="PLASTIDIC GLUCOSE TRANSPORTER 4"/>
    <property type="match status" value="1"/>
</dbReference>
<feature type="transmembrane region" description="Helical" evidence="6">
    <location>
        <begin position="212"/>
        <end position="235"/>
    </location>
</feature>
<evidence type="ECO:0000256" key="1">
    <source>
        <dbReference type="ARBA" id="ARBA00004141"/>
    </source>
</evidence>
<feature type="transmembrane region" description="Helical" evidence="6">
    <location>
        <begin position="63"/>
        <end position="86"/>
    </location>
</feature>
<evidence type="ECO:0000256" key="6">
    <source>
        <dbReference type="SAM" id="Phobius"/>
    </source>
</evidence>
<evidence type="ECO:0000313" key="9">
    <source>
        <dbReference type="Proteomes" id="UP000308133"/>
    </source>
</evidence>
<dbReference type="InterPro" id="IPR005828">
    <property type="entry name" value="MFS_sugar_transport-like"/>
</dbReference>
<evidence type="ECO:0000259" key="7">
    <source>
        <dbReference type="PROSITE" id="PS50850"/>
    </source>
</evidence>
<dbReference type="PROSITE" id="PS50850">
    <property type="entry name" value="MFS"/>
    <property type="match status" value="1"/>
</dbReference>
<dbReference type="PROSITE" id="PS00216">
    <property type="entry name" value="SUGAR_TRANSPORT_1"/>
    <property type="match status" value="1"/>
</dbReference>
<reference evidence="8 9" key="1">
    <citation type="submission" date="2018-02" db="EMBL/GenBank/DDBJ databases">
        <title>Draft genome sequences of Elsinoe sp., causing black scab on jojoba.</title>
        <authorList>
            <person name="Stodart B."/>
            <person name="Jeffress S."/>
            <person name="Ash G."/>
            <person name="Arun Chinnappa K."/>
        </authorList>
    </citation>
    <scope>NUCLEOTIDE SEQUENCE [LARGE SCALE GENOMIC DNA]</scope>
    <source>
        <strain evidence="8 9">Hillstone_2</strain>
    </source>
</reference>
<keyword evidence="5 6" id="KW-0472">Membrane</keyword>
<evidence type="ECO:0000256" key="3">
    <source>
        <dbReference type="ARBA" id="ARBA00022692"/>
    </source>
</evidence>
<proteinExistence type="inferred from homology"/>
<dbReference type="GO" id="GO:0005351">
    <property type="term" value="F:carbohydrate:proton symporter activity"/>
    <property type="evidence" value="ECO:0007669"/>
    <property type="project" value="TreeGrafter"/>
</dbReference>
<dbReference type="Gene3D" id="1.20.1250.20">
    <property type="entry name" value="MFS general substrate transporter like domains"/>
    <property type="match status" value="1"/>
</dbReference>
<dbReference type="InterPro" id="IPR036259">
    <property type="entry name" value="MFS_trans_sf"/>
</dbReference>
<sequence length="388" mass="42365">MDDQRANSNPPWWKDAGLRKLNFFLLSCYLGAISNGYGSSLITNLIADPRWFQDISGVDNSKLLGLVTAALSLGGIAAFFPAPLISEKLGRQMAKRILTEYHSNGRVNDPLVEVELTTMLLTKDIPRSQSSWSALYATSGNRKRLLLTVVIGIATQWVGNGIITFYLPPVLQTVGIESPHHQQGINGGLQIYSWLLALCAALLAEKAGRRRLLLLSACTMLLFMVLVTACSAVYVSTRSVAAGYAVVVFLFLFLGGYVIGLTPIPVLYVNEVWPGHLRTKGSSVFWVVQAIAVCFNQFVNPVALGKIGWKYYLVYVGVLVFFITFVFLFVPETKRLSLQEIEILFDDRFPGRDSPGTDDICVIPGNTHLCGSAGGVGLVSVLSHTDAV</sequence>
<dbReference type="EMBL" id="PTQR01000024">
    <property type="protein sequence ID" value="TKX25749.1"/>
    <property type="molecule type" value="Genomic_DNA"/>
</dbReference>
<organism evidence="8 9">
    <name type="scientific">Elsinoe australis</name>
    <dbReference type="NCBI Taxonomy" id="40998"/>
    <lineage>
        <taxon>Eukaryota</taxon>
        <taxon>Fungi</taxon>
        <taxon>Dikarya</taxon>
        <taxon>Ascomycota</taxon>
        <taxon>Pezizomycotina</taxon>
        <taxon>Dothideomycetes</taxon>
        <taxon>Dothideomycetidae</taxon>
        <taxon>Myriangiales</taxon>
        <taxon>Elsinoaceae</taxon>
        <taxon>Elsinoe</taxon>
    </lineage>
</organism>
<keyword evidence="4 6" id="KW-1133">Transmembrane helix</keyword>
<keyword evidence="3 6" id="KW-0812">Transmembrane</keyword>
<dbReference type="Pfam" id="PF00083">
    <property type="entry name" value="Sugar_tr"/>
    <property type="match status" value="1"/>
</dbReference>
<evidence type="ECO:0000313" key="8">
    <source>
        <dbReference type="EMBL" id="TKX25749.1"/>
    </source>
</evidence>
<comment type="caution">
    <text evidence="8">The sequence shown here is derived from an EMBL/GenBank/DDBJ whole genome shotgun (WGS) entry which is preliminary data.</text>
</comment>
<protein>
    <submittedName>
        <fullName evidence="8">Sugar transporter-like protein 9</fullName>
    </submittedName>
</protein>